<feature type="coiled-coil region" evidence="1">
    <location>
        <begin position="188"/>
        <end position="215"/>
    </location>
</feature>
<dbReference type="Proteomes" id="UP001164746">
    <property type="component" value="Chromosome 7"/>
</dbReference>
<name>A0ABY7EME8_MYAAR</name>
<evidence type="ECO:0000313" key="3">
    <source>
        <dbReference type="Proteomes" id="UP001164746"/>
    </source>
</evidence>
<accession>A0ABY7EME8</accession>
<evidence type="ECO:0000313" key="2">
    <source>
        <dbReference type="EMBL" id="WAR11167.1"/>
    </source>
</evidence>
<gene>
    <name evidence="2" type="ORF">MAR_036243</name>
</gene>
<dbReference type="EMBL" id="CP111018">
    <property type="protein sequence ID" value="WAR11167.1"/>
    <property type="molecule type" value="Genomic_DNA"/>
</dbReference>
<organism evidence="2 3">
    <name type="scientific">Mya arenaria</name>
    <name type="common">Soft-shell clam</name>
    <dbReference type="NCBI Taxonomy" id="6604"/>
    <lineage>
        <taxon>Eukaryota</taxon>
        <taxon>Metazoa</taxon>
        <taxon>Spiralia</taxon>
        <taxon>Lophotrochozoa</taxon>
        <taxon>Mollusca</taxon>
        <taxon>Bivalvia</taxon>
        <taxon>Autobranchia</taxon>
        <taxon>Heteroconchia</taxon>
        <taxon>Euheterodonta</taxon>
        <taxon>Imparidentia</taxon>
        <taxon>Neoheterodontei</taxon>
        <taxon>Myida</taxon>
        <taxon>Myoidea</taxon>
        <taxon>Myidae</taxon>
        <taxon>Mya</taxon>
    </lineage>
</organism>
<keyword evidence="1" id="KW-0175">Coiled coil</keyword>
<protein>
    <recommendedName>
        <fullName evidence="4">DZIP3-like HEPN domain-containing protein</fullName>
    </recommendedName>
</protein>
<evidence type="ECO:0000256" key="1">
    <source>
        <dbReference type="SAM" id="Coils"/>
    </source>
</evidence>
<reference evidence="2" key="1">
    <citation type="submission" date="2022-11" db="EMBL/GenBank/DDBJ databases">
        <title>Centuries of genome instability and evolution in soft-shell clam transmissible cancer (bioRxiv).</title>
        <authorList>
            <person name="Hart S.F.M."/>
            <person name="Yonemitsu M.A."/>
            <person name="Giersch R.M."/>
            <person name="Beal B.F."/>
            <person name="Arriagada G."/>
            <person name="Davis B.W."/>
            <person name="Ostrander E.A."/>
            <person name="Goff S.P."/>
            <person name="Metzger M.J."/>
        </authorList>
    </citation>
    <scope>NUCLEOTIDE SEQUENCE</scope>
    <source>
        <strain evidence="2">MELC-2E11</strain>
        <tissue evidence="2">Siphon/mantle</tissue>
    </source>
</reference>
<evidence type="ECO:0008006" key="4">
    <source>
        <dbReference type="Google" id="ProtNLM"/>
    </source>
</evidence>
<proteinExistence type="predicted"/>
<keyword evidence="3" id="KW-1185">Reference proteome</keyword>
<sequence length="358" mass="41435">MTASNPHGEEHFTRIMKYLHEPGRLCMKELVIKRAFDLKPTGVTSWGIDEFLQHNKAKIIQKKWRHNKDAFYPRSGRLDLDTLDVCRLCFLLFNVCSLKGETELENSLNEVKDIRDQISHPGRFSLTLPEYTSFKQRCDRFIDLALNFIKDDSFSRKVRQDVALIDKPISLEVIGAYKSVQREIAWKTTEVLEEIQDFRKQYKEHREDDKEHKAEHVSFMENQKKSSCETNTKIEHLGDQAKLTLEKLNYLIQLEKVDGSAVRVTGTTGTILFKHCDKEQEMRLSEAVANMLKRRAANACENCQNVYKAVEDMRNTEYGLVSGGKIACVQIWKSSNEQCLKIPALDNLTDHQISDVIY</sequence>